<protein>
    <submittedName>
        <fullName evidence="1">Uncharacterized protein</fullName>
    </submittedName>
</protein>
<dbReference type="RefSeq" id="WP_021341614.1">
    <property type="nucleotide sequence ID" value="NZ_BAAAGS010000041.1"/>
</dbReference>
<accession>A0ABP3NJL7</accession>
<proteinExistence type="predicted"/>
<comment type="caution">
    <text evidence="1">The sequence shown here is derived from an EMBL/GenBank/DDBJ whole genome shotgun (WGS) entry which is preliminary data.</text>
</comment>
<dbReference type="Proteomes" id="UP001500729">
    <property type="component" value="Unassembled WGS sequence"/>
</dbReference>
<dbReference type="InterPro" id="IPR015943">
    <property type="entry name" value="WD40/YVTN_repeat-like_dom_sf"/>
</dbReference>
<dbReference type="SUPFAM" id="SSF101908">
    <property type="entry name" value="Putative isomerase YbhE"/>
    <property type="match status" value="1"/>
</dbReference>
<gene>
    <name evidence="1" type="ORF">GCM10009533_51460</name>
</gene>
<evidence type="ECO:0000313" key="1">
    <source>
        <dbReference type="EMBL" id="GAA0546324.1"/>
    </source>
</evidence>
<organism evidence="1 2">
    <name type="scientific">Saccharopolyspora erythraea</name>
    <name type="common">Streptomyces erythraeus</name>
    <dbReference type="NCBI Taxonomy" id="1836"/>
    <lineage>
        <taxon>Bacteria</taxon>
        <taxon>Bacillati</taxon>
        <taxon>Actinomycetota</taxon>
        <taxon>Actinomycetes</taxon>
        <taxon>Pseudonocardiales</taxon>
        <taxon>Pseudonocardiaceae</taxon>
        <taxon>Saccharopolyspora</taxon>
    </lineage>
</organism>
<dbReference type="Gene3D" id="2.130.10.10">
    <property type="entry name" value="YVTN repeat-like/Quinoprotein amine dehydrogenase"/>
    <property type="match status" value="1"/>
</dbReference>
<sequence length="239" mass="25873">MTYSGTQVQQWDPRTGSQLARFDAATLLPPASDGTPPEQRMGIRVYPAENQLAVTIFGDPTIRIVDLTTGRVTGTVTAADHLGVQFDRDGRAFALLRQGSVVELWRRDPPRRDIGPLYSLTDIGGTPWYAGFMPDGRYLIAANNAVRIYEIGTPPPVDSYEFGRPDGSRQTTPYSFISASRDGSTVLYADEDGVGGPLALDPAVWQRGLCEAIGHRGFTDAERAPLPVPAPTRPVCPAS</sequence>
<keyword evidence="2" id="KW-1185">Reference proteome</keyword>
<reference evidence="2" key="1">
    <citation type="journal article" date="2019" name="Int. J. Syst. Evol. Microbiol.">
        <title>The Global Catalogue of Microorganisms (GCM) 10K type strain sequencing project: providing services to taxonomists for standard genome sequencing and annotation.</title>
        <authorList>
            <consortium name="The Broad Institute Genomics Platform"/>
            <consortium name="The Broad Institute Genome Sequencing Center for Infectious Disease"/>
            <person name="Wu L."/>
            <person name="Ma J."/>
        </authorList>
    </citation>
    <scope>NUCLEOTIDE SEQUENCE [LARGE SCALE GENOMIC DNA]</scope>
    <source>
        <strain evidence="2">JCM 10303</strain>
    </source>
</reference>
<dbReference type="EMBL" id="BAAAGS010000041">
    <property type="protein sequence ID" value="GAA0546324.1"/>
    <property type="molecule type" value="Genomic_DNA"/>
</dbReference>
<name>A0ABP3NJL7_SACER</name>
<evidence type="ECO:0000313" key="2">
    <source>
        <dbReference type="Proteomes" id="UP001500729"/>
    </source>
</evidence>